<proteinExistence type="predicted"/>
<comment type="caution">
    <text evidence="1">The sequence shown here is derived from an EMBL/GenBank/DDBJ whole genome shotgun (WGS) entry which is preliminary data.</text>
</comment>
<gene>
    <name evidence="1" type="ORF">LCGC14_1842720</name>
</gene>
<reference evidence="1" key="1">
    <citation type="journal article" date="2015" name="Nature">
        <title>Complex archaea that bridge the gap between prokaryotes and eukaryotes.</title>
        <authorList>
            <person name="Spang A."/>
            <person name="Saw J.H."/>
            <person name="Jorgensen S.L."/>
            <person name="Zaremba-Niedzwiedzka K."/>
            <person name="Martijn J."/>
            <person name="Lind A.E."/>
            <person name="van Eijk R."/>
            <person name="Schleper C."/>
            <person name="Guy L."/>
            <person name="Ettema T.J."/>
        </authorList>
    </citation>
    <scope>NUCLEOTIDE SEQUENCE</scope>
</reference>
<sequence length="22" mass="2738">LNYFLAPRVEEEEFNDDDMDEF</sequence>
<accession>A0A0F9JC00</accession>
<dbReference type="AlphaFoldDB" id="A0A0F9JC00"/>
<dbReference type="EMBL" id="LAZR01018384">
    <property type="protein sequence ID" value="KKL96612.1"/>
    <property type="molecule type" value="Genomic_DNA"/>
</dbReference>
<feature type="non-terminal residue" evidence="1">
    <location>
        <position position="1"/>
    </location>
</feature>
<evidence type="ECO:0000313" key="1">
    <source>
        <dbReference type="EMBL" id="KKL96612.1"/>
    </source>
</evidence>
<organism evidence="1">
    <name type="scientific">marine sediment metagenome</name>
    <dbReference type="NCBI Taxonomy" id="412755"/>
    <lineage>
        <taxon>unclassified sequences</taxon>
        <taxon>metagenomes</taxon>
        <taxon>ecological metagenomes</taxon>
    </lineage>
</organism>
<protein>
    <submittedName>
        <fullName evidence="1">Uncharacterized protein</fullName>
    </submittedName>
</protein>
<name>A0A0F9JC00_9ZZZZ</name>